<dbReference type="OrthoDB" id="4533699at2"/>
<gene>
    <name evidence="2" type="ORF">NCTC13184_00042</name>
</gene>
<feature type="region of interest" description="Disordered" evidence="1">
    <location>
        <begin position="1"/>
        <end position="34"/>
    </location>
</feature>
<dbReference type="Proteomes" id="UP000255082">
    <property type="component" value="Unassembled WGS sequence"/>
</dbReference>
<evidence type="ECO:0000313" key="3">
    <source>
        <dbReference type="Proteomes" id="UP000255082"/>
    </source>
</evidence>
<proteinExistence type="predicted"/>
<accession>A0A378WJW2</accession>
<reference evidence="2 3" key="1">
    <citation type="submission" date="2018-06" db="EMBL/GenBank/DDBJ databases">
        <authorList>
            <consortium name="Pathogen Informatics"/>
            <person name="Doyle S."/>
        </authorList>
    </citation>
    <scope>NUCLEOTIDE SEQUENCE [LARGE SCALE GENOMIC DNA]</scope>
    <source>
        <strain evidence="2 3">NCTC13184</strain>
    </source>
</reference>
<name>A0A378WJW2_9NOCA</name>
<protein>
    <submittedName>
        <fullName evidence="2">Uncharacterized protein</fullName>
    </submittedName>
</protein>
<evidence type="ECO:0000313" key="2">
    <source>
        <dbReference type="EMBL" id="SUA40721.1"/>
    </source>
</evidence>
<dbReference type="EMBL" id="UGRU01000001">
    <property type="protein sequence ID" value="SUA40721.1"/>
    <property type="molecule type" value="Genomic_DNA"/>
</dbReference>
<sequence>MKSQGDDAVDDESPPLRSTRRHNRTDPDIAAIPHDPETWKRYGAELKKRRVSLGLRHEDADGIVSIPVLSRIENGHGVPGRMSTWEKLDQFYRFEPGAIYKMFRWGEEPVPRRRRSFGQEPLAEYPVRLPLEALTEYMEAEGDLKQLAEAFRERADSAVADNDPQAMRSALEAIHADTASVQGKIARSSARLLRAWVIAQVEGRKADGVELDPISKPVLTSQLSREPVTQNDKDLDELRYLRWLLGTSNDLSAEDDARFTALFTERTRE</sequence>
<dbReference type="RefSeq" id="WP_062966564.1">
    <property type="nucleotide sequence ID" value="NZ_JAJFOE010000002.1"/>
</dbReference>
<organism evidence="2 3">
    <name type="scientific">Nocardia africana</name>
    <dbReference type="NCBI Taxonomy" id="134964"/>
    <lineage>
        <taxon>Bacteria</taxon>
        <taxon>Bacillati</taxon>
        <taxon>Actinomycetota</taxon>
        <taxon>Actinomycetes</taxon>
        <taxon>Mycobacteriales</taxon>
        <taxon>Nocardiaceae</taxon>
        <taxon>Nocardia</taxon>
    </lineage>
</organism>
<evidence type="ECO:0000256" key="1">
    <source>
        <dbReference type="SAM" id="MobiDB-lite"/>
    </source>
</evidence>
<dbReference type="AlphaFoldDB" id="A0A378WJW2"/>